<dbReference type="CDD" id="cd06233">
    <property type="entry name" value="M14-like"/>
    <property type="match status" value="1"/>
</dbReference>
<gene>
    <name evidence="1" type="ORF">V7x_06000</name>
</gene>
<dbReference type="Gene3D" id="3.40.630.10">
    <property type="entry name" value="Zn peptidases"/>
    <property type="match status" value="1"/>
</dbReference>
<dbReference type="Pfam" id="PF10994">
    <property type="entry name" value="DUF2817"/>
    <property type="match status" value="1"/>
</dbReference>
<reference evidence="1 2" key="1">
    <citation type="submission" date="2019-02" db="EMBL/GenBank/DDBJ databases">
        <title>Deep-cultivation of Planctomycetes and their phenomic and genomic characterization uncovers novel biology.</title>
        <authorList>
            <person name="Wiegand S."/>
            <person name="Jogler M."/>
            <person name="Boedeker C."/>
            <person name="Pinto D."/>
            <person name="Vollmers J."/>
            <person name="Rivas-Marin E."/>
            <person name="Kohn T."/>
            <person name="Peeters S.H."/>
            <person name="Heuer A."/>
            <person name="Rast P."/>
            <person name="Oberbeckmann S."/>
            <person name="Bunk B."/>
            <person name="Jeske O."/>
            <person name="Meyerdierks A."/>
            <person name="Storesund J.E."/>
            <person name="Kallscheuer N."/>
            <person name="Luecker S."/>
            <person name="Lage O.M."/>
            <person name="Pohl T."/>
            <person name="Merkel B.J."/>
            <person name="Hornburger P."/>
            <person name="Mueller R.-W."/>
            <person name="Bruemmer F."/>
            <person name="Labrenz M."/>
            <person name="Spormann A.M."/>
            <person name="Op Den Camp H."/>
            <person name="Overmann J."/>
            <person name="Amann R."/>
            <person name="Jetten M.S.M."/>
            <person name="Mascher T."/>
            <person name="Medema M.H."/>
            <person name="Devos D.P."/>
            <person name="Kaster A.-K."/>
            <person name="Ovreas L."/>
            <person name="Rohde M."/>
            <person name="Galperin M.Y."/>
            <person name="Jogler C."/>
        </authorList>
    </citation>
    <scope>NUCLEOTIDE SEQUENCE [LARGE SCALE GENOMIC DNA]</scope>
    <source>
        <strain evidence="1 2">V7</strain>
    </source>
</reference>
<organism evidence="1 2">
    <name type="scientific">Crateriforma conspicua</name>
    <dbReference type="NCBI Taxonomy" id="2527996"/>
    <lineage>
        <taxon>Bacteria</taxon>
        <taxon>Pseudomonadati</taxon>
        <taxon>Planctomycetota</taxon>
        <taxon>Planctomycetia</taxon>
        <taxon>Planctomycetales</taxon>
        <taxon>Planctomycetaceae</taxon>
        <taxon>Crateriforma</taxon>
    </lineage>
</organism>
<accession>A0A5C6FS19</accession>
<dbReference type="AlphaFoldDB" id="A0A5C6FS19"/>
<protein>
    <recommendedName>
        <fullName evidence="3">DUF2817 domain-containing protein</fullName>
    </recommendedName>
</protein>
<dbReference type="Proteomes" id="UP000316476">
    <property type="component" value="Unassembled WGS sequence"/>
</dbReference>
<dbReference type="EMBL" id="SJPZ01000001">
    <property type="protein sequence ID" value="TWU65056.1"/>
    <property type="molecule type" value="Genomic_DNA"/>
</dbReference>
<dbReference type="InterPro" id="IPR021259">
    <property type="entry name" value="DUF2817"/>
</dbReference>
<evidence type="ECO:0008006" key="3">
    <source>
        <dbReference type="Google" id="ProtNLM"/>
    </source>
</evidence>
<dbReference type="RefSeq" id="WP_197135899.1">
    <property type="nucleotide sequence ID" value="NZ_SJPZ01000001.1"/>
</dbReference>
<comment type="caution">
    <text evidence="1">The sequence shown here is derived from an EMBL/GenBank/DDBJ whole genome shotgun (WGS) entry which is preliminary data.</text>
</comment>
<proteinExistence type="predicted"/>
<name>A0A5C6FS19_9PLAN</name>
<dbReference type="SUPFAM" id="SSF53187">
    <property type="entry name" value="Zn-dependent exopeptidases"/>
    <property type="match status" value="1"/>
</dbReference>
<evidence type="ECO:0000313" key="2">
    <source>
        <dbReference type="Proteomes" id="UP000316476"/>
    </source>
</evidence>
<sequence>MSVPPDDAVSDDYFEARDRFCELATRAGIRPVSYRVRQNEQAGDLLTIDVAVGGSLESDQVMLVTSGVHGVEGFLGSAVQARLLADWTRDGFPEDVKVVLIHAVNPWGFANLRRFDPQNRDLNRNFMVDDEPYSGAAPLYPKLDSVINPVEPMPSVLFQLRAAWLIAIHSKAALRQAIASGQYEFPQGLFFGGKGPAVQHDLMRRILAEYLDAAGRVVHMDFHTGLGPWKSWVLLPSGQFKPRHRRWLGRLFEPSMVTEDMGEKAYHPRGDFGNWCRHTVGGDYLYACAEFGTYSSTKVLKALSDENACHHLHLAGKIQTTDARYAGAKRRLKEAFFPKSPDWRSYSVGEGVRIVHQCIEQWNTDYE</sequence>
<evidence type="ECO:0000313" key="1">
    <source>
        <dbReference type="EMBL" id="TWU65056.1"/>
    </source>
</evidence>